<evidence type="ECO:0000313" key="7">
    <source>
        <dbReference type="Proteomes" id="UP000618460"/>
    </source>
</evidence>
<dbReference type="InterPro" id="IPR001381">
    <property type="entry name" value="DHquinase_I"/>
</dbReference>
<dbReference type="PANTHER" id="PTHR43699:SF1">
    <property type="entry name" value="3-DEHYDROQUINATE DEHYDRATASE"/>
    <property type="match status" value="1"/>
</dbReference>
<comment type="pathway">
    <text evidence="5">Metabolic intermediate biosynthesis; chorismate biosynthesis; chorismate from D-erythrose 4-phosphate and phosphoenolpyruvate: step 3/7.</text>
</comment>
<keyword evidence="4 5" id="KW-0704">Schiff base</keyword>
<keyword evidence="7" id="KW-1185">Reference proteome</keyword>
<proteinExistence type="inferred from homology"/>
<dbReference type="AlphaFoldDB" id="A0A917TSX7"/>
<gene>
    <name evidence="5 6" type="primary">aroD</name>
    <name evidence="6" type="ORF">GCM10011351_22580</name>
</gene>
<feature type="binding site" evidence="5">
    <location>
        <begin position="47"/>
        <end position="49"/>
    </location>
    <ligand>
        <name>3-dehydroquinate</name>
        <dbReference type="ChEBI" id="CHEBI:32364"/>
    </ligand>
</feature>
<dbReference type="Proteomes" id="UP000618460">
    <property type="component" value="Unassembled WGS sequence"/>
</dbReference>
<dbReference type="PANTHER" id="PTHR43699">
    <property type="entry name" value="3-DEHYDROQUINATE DEHYDRATASE"/>
    <property type="match status" value="1"/>
</dbReference>
<dbReference type="GO" id="GO:0008652">
    <property type="term" value="P:amino acid biosynthetic process"/>
    <property type="evidence" value="ECO:0007669"/>
    <property type="project" value="UniProtKB-KW"/>
</dbReference>
<comment type="caution">
    <text evidence="6">The sequence shown here is derived from an EMBL/GenBank/DDBJ whole genome shotgun (WGS) entry which is preliminary data.</text>
</comment>
<dbReference type="InterPro" id="IPR050146">
    <property type="entry name" value="Type-I_3-dehydroquinase"/>
</dbReference>
<comment type="function">
    <text evidence="5">Involved in the third step of the chorismate pathway, which leads to the biosynthesis of aromatic amino acids. Catalyzes the cis-dehydration of 3-dehydroquinate (DHQ) and introduces the first double bond of the aromatic ring to yield 3-dehydroshikimate.</text>
</comment>
<dbReference type="GO" id="GO:0046279">
    <property type="term" value="P:3,4-dihydroxybenzoate biosynthetic process"/>
    <property type="evidence" value="ECO:0007669"/>
    <property type="project" value="TreeGrafter"/>
</dbReference>
<comment type="similarity">
    <text evidence="5">Belongs to the type-I 3-dehydroquinase family.</text>
</comment>
<dbReference type="InterPro" id="IPR013785">
    <property type="entry name" value="Aldolase_TIM"/>
</dbReference>
<dbReference type="EMBL" id="BMLG01000013">
    <property type="protein sequence ID" value="GGM35991.1"/>
    <property type="molecule type" value="Genomic_DNA"/>
</dbReference>
<dbReference type="HAMAP" id="MF_00214">
    <property type="entry name" value="AroD"/>
    <property type="match status" value="1"/>
</dbReference>
<comment type="catalytic activity">
    <reaction evidence="1 5">
        <text>3-dehydroquinate = 3-dehydroshikimate + H2O</text>
        <dbReference type="Rhea" id="RHEA:21096"/>
        <dbReference type="ChEBI" id="CHEBI:15377"/>
        <dbReference type="ChEBI" id="CHEBI:16630"/>
        <dbReference type="ChEBI" id="CHEBI:32364"/>
        <dbReference type="EC" id="4.2.1.10"/>
    </reaction>
</comment>
<dbReference type="Gene3D" id="3.20.20.70">
    <property type="entry name" value="Aldolase class I"/>
    <property type="match status" value="1"/>
</dbReference>
<sequence>MNKEVSVRNVVIGSGRPKICVPLVGRSVDLLVDEAKALCSSEIDIVEWRVDFFSRVSKIDEVKNALEKIRQVLPDKPIIFTFRTEREGGEKQFEMVDYFQLNKQILEIESVDLIDIELFTEEQQRQQLIEIAHKNHVPVILSNHDFDSTPSKDEMISRLCKSQEIGGDIAKLAAMPHSSKDVLSILDATETMISKYAKGPIITMSMGSLGIISRISGGVFGSAVTFAAAKQASAPGQIAVTDLQYILSILNRNDK</sequence>
<dbReference type="GO" id="GO:0009073">
    <property type="term" value="P:aromatic amino acid family biosynthetic process"/>
    <property type="evidence" value="ECO:0007669"/>
    <property type="project" value="UniProtKB-KW"/>
</dbReference>
<feature type="binding site" evidence="5">
    <location>
        <position position="214"/>
    </location>
    <ligand>
        <name>3-dehydroquinate</name>
        <dbReference type="ChEBI" id="CHEBI:32364"/>
    </ligand>
</feature>
<evidence type="ECO:0000256" key="5">
    <source>
        <dbReference type="HAMAP-Rule" id="MF_00214"/>
    </source>
</evidence>
<organism evidence="6 7">
    <name type="scientific">Paraliobacillus quinghaiensis</name>
    <dbReference type="NCBI Taxonomy" id="470815"/>
    <lineage>
        <taxon>Bacteria</taxon>
        <taxon>Bacillati</taxon>
        <taxon>Bacillota</taxon>
        <taxon>Bacilli</taxon>
        <taxon>Bacillales</taxon>
        <taxon>Bacillaceae</taxon>
        <taxon>Paraliobacillus</taxon>
    </lineage>
</organism>
<feature type="binding site" evidence="5">
    <location>
        <position position="237"/>
    </location>
    <ligand>
        <name>3-dehydroquinate</name>
        <dbReference type="ChEBI" id="CHEBI:32364"/>
    </ligand>
</feature>
<evidence type="ECO:0000256" key="3">
    <source>
        <dbReference type="ARBA" id="ARBA00023239"/>
    </source>
</evidence>
<evidence type="ECO:0000256" key="1">
    <source>
        <dbReference type="ARBA" id="ARBA00001864"/>
    </source>
</evidence>
<dbReference type="InterPro" id="IPR018508">
    <property type="entry name" value="3-dehydroquinate_DH_AS"/>
</dbReference>
<comment type="subunit">
    <text evidence="5">Homodimer.</text>
</comment>
<protein>
    <recommendedName>
        <fullName evidence="5">3-dehydroquinate dehydratase</fullName>
        <shortName evidence="5">3-dehydroquinase</shortName>
        <ecNumber evidence="5">4.2.1.10</ecNumber>
    </recommendedName>
    <alternativeName>
        <fullName evidence="5">Type I DHQase</fullName>
    </alternativeName>
    <alternativeName>
        <fullName evidence="5">Type I dehydroquinase</fullName>
        <shortName evidence="5">DHQ1</shortName>
    </alternativeName>
</protein>
<feature type="active site" description="Schiff-base intermediate with substrate" evidence="5">
    <location>
        <position position="171"/>
    </location>
</feature>
<name>A0A917TSX7_9BACI</name>
<evidence type="ECO:0000313" key="6">
    <source>
        <dbReference type="EMBL" id="GGM35991.1"/>
    </source>
</evidence>
<dbReference type="Pfam" id="PF01487">
    <property type="entry name" value="DHquinase_I"/>
    <property type="match status" value="1"/>
</dbReference>
<dbReference type="PROSITE" id="PS01028">
    <property type="entry name" value="DEHYDROQUINASE_I"/>
    <property type="match status" value="1"/>
</dbReference>
<evidence type="ECO:0000256" key="2">
    <source>
        <dbReference type="ARBA" id="ARBA00023141"/>
    </source>
</evidence>
<feature type="active site" description="Proton donor/acceptor" evidence="5">
    <location>
        <position position="144"/>
    </location>
</feature>
<dbReference type="OrthoDB" id="9813659at2"/>
<accession>A0A917TSX7</accession>
<dbReference type="NCBIfam" id="TIGR01093">
    <property type="entry name" value="aroD"/>
    <property type="match status" value="1"/>
</dbReference>
<evidence type="ECO:0000256" key="4">
    <source>
        <dbReference type="ARBA" id="ARBA00023270"/>
    </source>
</evidence>
<dbReference type="GO" id="GO:0009423">
    <property type="term" value="P:chorismate biosynthetic process"/>
    <property type="evidence" value="ECO:0007669"/>
    <property type="project" value="UniProtKB-UniRule"/>
</dbReference>
<dbReference type="SUPFAM" id="SSF51569">
    <property type="entry name" value="Aldolase"/>
    <property type="match status" value="1"/>
</dbReference>
<feature type="binding site" evidence="5">
    <location>
        <position position="83"/>
    </location>
    <ligand>
        <name>3-dehydroquinate</name>
        <dbReference type="ChEBI" id="CHEBI:32364"/>
    </ligand>
</feature>
<dbReference type="RefSeq" id="WP_117155845.1">
    <property type="nucleotide sequence ID" value="NZ_BMLG01000013.1"/>
</dbReference>
<dbReference type="CDD" id="cd00502">
    <property type="entry name" value="DHQase_I"/>
    <property type="match status" value="1"/>
</dbReference>
<keyword evidence="5" id="KW-0028">Amino-acid biosynthesis</keyword>
<reference evidence="6" key="2">
    <citation type="submission" date="2020-09" db="EMBL/GenBank/DDBJ databases">
        <authorList>
            <person name="Sun Q."/>
            <person name="Zhou Y."/>
        </authorList>
    </citation>
    <scope>NUCLEOTIDE SEQUENCE</scope>
    <source>
        <strain evidence="6">CGMCC 1.6333</strain>
    </source>
</reference>
<dbReference type="EC" id="4.2.1.10" evidence="5"/>
<keyword evidence="3 5" id="KW-0456">Lyase</keyword>
<dbReference type="FunFam" id="3.20.20.70:FF:000047">
    <property type="entry name" value="3-dehydroquinate dehydratase"/>
    <property type="match status" value="1"/>
</dbReference>
<keyword evidence="2 5" id="KW-0057">Aromatic amino acid biosynthesis</keyword>
<comment type="caution">
    <text evidence="5">Lacks conserved residue(s) required for the propagation of feature annotation.</text>
</comment>
<reference evidence="6" key="1">
    <citation type="journal article" date="2014" name="Int. J. Syst. Evol. Microbiol.">
        <title>Complete genome sequence of Corynebacterium casei LMG S-19264T (=DSM 44701T), isolated from a smear-ripened cheese.</title>
        <authorList>
            <consortium name="US DOE Joint Genome Institute (JGI-PGF)"/>
            <person name="Walter F."/>
            <person name="Albersmeier A."/>
            <person name="Kalinowski J."/>
            <person name="Ruckert C."/>
        </authorList>
    </citation>
    <scope>NUCLEOTIDE SEQUENCE</scope>
    <source>
        <strain evidence="6">CGMCC 1.6333</strain>
    </source>
</reference>
<dbReference type="GO" id="GO:0003855">
    <property type="term" value="F:3-dehydroquinate dehydratase activity"/>
    <property type="evidence" value="ECO:0007669"/>
    <property type="project" value="UniProtKB-UniRule"/>
</dbReference>
<feature type="binding site" evidence="5">
    <location>
        <position position="233"/>
    </location>
    <ligand>
        <name>3-dehydroquinate</name>
        <dbReference type="ChEBI" id="CHEBI:32364"/>
    </ligand>
</feature>